<dbReference type="EMBL" id="MN738833">
    <property type="protein sequence ID" value="QHT38700.1"/>
    <property type="molecule type" value="Genomic_DNA"/>
</dbReference>
<dbReference type="AlphaFoldDB" id="A0A6C0FG33"/>
<protein>
    <submittedName>
        <fullName evidence="1">Uncharacterized protein</fullName>
    </submittedName>
</protein>
<organism evidence="1">
    <name type="scientific">viral metagenome</name>
    <dbReference type="NCBI Taxonomy" id="1070528"/>
    <lineage>
        <taxon>unclassified sequences</taxon>
        <taxon>metagenomes</taxon>
        <taxon>organismal metagenomes</taxon>
    </lineage>
</organism>
<reference evidence="1" key="1">
    <citation type="journal article" date="2020" name="Nature">
        <title>Giant virus diversity and host interactions through global metagenomics.</title>
        <authorList>
            <person name="Schulz F."/>
            <person name="Roux S."/>
            <person name="Paez-Espino D."/>
            <person name="Jungbluth S."/>
            <person name="Walsh D.A."/>
            <person name="Denef V.J."/>
            <person name="McMahon K.D."/>
            <person name="Konstantinidis K.T."/>
            <person name="Eloe-Fadrosh E.A."/>
            <person name="Kyrpides N.C."/>
            <person name="Woyke T."/>
        </authorList>
    </citation>
    <scope>NUCLEOTIDE SEQUENCE</scope>
    <source>
        <strain evidence="1">GVMAG-S-ERX556106-38</strain>
    </source>
</reference>
<name>A0A6C0FG33_9ZZZZ</name>
<evidence type="ECO:0000313" key="1">
    <source>
        <dbReference type="EMBL" id="QHT38700.1"/>
    </source>
</evidence>
<proteinExistence type="predicted"/>
<sequence length="965" mass="110083">MASINTFVQDSKLKFRRIYDTKKVTMNDFTRNAIEKRVGCSDNKGIKCIGKNIKVCDNQYSTIKCNTLIDRFKDEFGSFVYPSGITGPFLDKFIVFIDYLDNKSITNLSLSQLQELNTANNFGFNSSQLDIVYSYFDSSNYTDNVSPVPEVFDKYYNTFASTEQEYNIGDFDIANTNETDYYYYIASEQDRTQQQVVENGLKGPIEFILGTSGDPKKTIYYYTVDDWETTRIFTDNIQLDKHKYITLKIHETDYRGGIVNLHFYSIEEGYKKSPIVSQRFIIRNFHNITAKPAGGKRISYYIEYLSNWFDIDVNTGELIAPFTRDTTIDPYKDMPFNENDKELLKVYITYLKSYNYNGPTAENRTKLALPFGGDVVSVDQAKSFTYGSASTQLLLNGLKINDFLKTDTEMGGQIGFGKWLTSGCLNRESNDDYGETPSRDVFNPPPIDRVSFRMNGGSLEVKTSNKCKIKEALYVLNIDSSKTASEYGKGNISAYKKNISHANTLSVNTFVDPSGNGSLHHDFGAYVSFPEWTSIASIATIIDEETKRIAAQNGFEIKDIIYCPERIVNVKISVTDYCEAGIYEYEKRITPRDADIDITPIWNEDFSSYTLQKGGYATYFIKRNSTFSSEAFPIATDYSEDDAYRLGAKFRIELLYNNDAQQKITINNQSWEFIPQDYNDDIAFNISPLTHETRYYERLSYMKPNTFVTADDEGPANQIRRVLSHGLRGVSFYKTTLFDGNWQGNGFYKPSDRSNYKLITPRRAGIYSLPGVDNSKDLIGWKLKALYWTGTYGNYVRDTTKEVTYTIHYTYYDVNDGISDYDPDRVYVGFASINTEAEKIISKDHYGNQTTGKYVKILNRDAGFANTDIISPANYDRTHVITLESPTTIPIPSKEDLPHIKPISMDKYHPDTKAVIATGPLGTFGGDSMLYIKIMTDEYLKNPWDHSLIKSEIHYNKDTEGKPDA</sequence>
<accession>A0A6C0FG33</accession>